<dbReference type="InterPro" id="IPR000182">
    <property type="entry name" value="GNAT_dom"/>
</dbReference>
<accession>A0A161YKB7</accession>
<evidence type="ECO:0000256" key="3">
    <source>
        <dbReference type="ARBA" id="ARBA00038502"/>
    </source>
</evidence>
<comment type="caution">
    <text evidence="5">The sequence shown here is derived from an EMBL/GenBank/DDBJ whole genome shotgun (WGS) entry which is preliminary data.</text>
</comment>
<dbReference type="PANTHER" id="PTHR43792">
    <property type="entry name" value="GNAT FAMILY, PUTATIVE (AFU_ORTHOLOGUE AFUA_3G00765)-RELATED-RELATED"/>
    <property type="match status" value="1"/>
</dbReference>
<dbReference type="Gene3D" id="3.40.630.30">
    <property type="match status" value="1"/>
</dbReference>
<dbReference type="PANTHER" id="PTHR43792:SF8">
    <property type="entry name" value="[RIBOSOMAL PROTEIN US5]-ALANINE N-ACETYLTRANSFERASE"/>
    <property type="match status" value="1"/>
</dbReference>
<comment type="similarity">
    <text evidence="3">Belongs to the acetyltransferase family. RimJ subfamily.</text>
</comment>
<dbReference type="AlphaFoldDB" id="A0A161YKB7"/>
<sequence>MNKNVVLRPLEPTDGVELVNHLNNPNVIRYLSDRLPKPYTPQDAKWWLEVGQSQNALNYAIEYDGQFCGVIGAYLPDDLSSPQDAELGYWLGECFWGNGIGTHAVVLFIAKFFEKTSLQALYNPVSSPNQASIRVMEKAGFGLKHITRKTALHQGEACDEHVYVLKRAEYV</sequence>
<organism evidence="5 6">
    <name type="scientific">Pseudoalteromonas luteoviolacea CPMOR-1</name>
    <dbReference type="NCBI Taxonomy" id="1365248"/>
    <lineage>
        <taxon>Bacteria</taxon>
        <taxon>Pseudomonadati</taxon>
        <taxon>Pseudomonadota</taxon>
        <taxon>Gammaproteobacteria</taxon>
        <taxon>Alteromonadales</taxon>
        <taxon>Pseudoalteromonadaceae</taxon>
        <taxon>Pseudoalteromonas</taxon>
    </lineage>
</organism>
<evidence type="ECO:0000313" key="5">
    <source>
        <dbReference type="EMBL" id="KZN61790.1"/>
    </source>
</evidence>
<dbReference type="RefSeq" id="WP_063368865.1">
    <property type="nucleotide sequence ID" value="NZ_AUYC01000037.1"/>
</dbReference>
<feature type="domain" description="N-acetyltransferase" evidence="4">
    <location>
        <begin position="5"/>
        <end position="169"/>
    </location>
</feature>
<evidence type="ECO:0000313" key="6">
    <source>
        <dbReference type="Proteomes" id="UP000076486"/>
    </source>
</evidence>
<reference evidence="5 6" key="1">
    <citation type="submission" date="2013-07" db="EMBL/GenBank/DDBJ databases">
        <title>Comparative Genomic and Metabolomic Analysis of Twelve Strains of Pseudoalteromonas luteoviolacea.</title>
        <authorList>
            <person name="Vynne N.G."/>
            <person name="Mansson M."/>
            <person name="Gram L."/>
        </authorList>
    </citation>
    <scope>NUCLEOTIDE SEQUENCE [LARGE SCALE GENOMIC DNA]</scope>
    <source>
        <strain evidence="5 6">CPMOR-1</strain>
    </source>
</reference>
<dbReference type="Proteomes" id="UP000076486">
    <property type="component" value="Unassembled WGS sequence"/>
</dbReference>
<gene>
    <name evidence="5" type="ORF">N473_22040</name>
</gene>
<keyword evidence="2" id="KW-0012">Acyltransferase</keyword>
<dbReference type="Pfam" id="PF13302">
    <property type="entry name" value="Acetyltransf_3"/>
    <property type="match status" value="1"/>
</dbReference>
<protein>
    <recommendedName>
        <fullName evidence="4">N-acetyltransferase domain-containing protein</fullName>
    </recommendedName>
</protein>
<dbReference type="SUPFAM" id="SSF55729">
    <property type="entry name" value="Acyl-CoA N-acyltransferases (Nat)"/>
    <property type="match status" value="1"/>
</dbReference>
<keyword evidence="1" id="KW-0808">Transferase</keyword>
<evidence type="ECO:0000256" key="1">
    <source>
        <dbReference type="ARBA" id="ARBA00022679"/>
    </source>
</evidence>
<dbReference type="GO" id="GO:0016747">
    <property type="term" value="F:acyltransferase activity, transferring groups other than amino-acyl groups"/>
    <property type="evidence" value="ECO:0007669"/>
    <property type="project" value="InterPro"/>
</dbReference>
<name>A0A161YKB7_9GAMM</name>
<dbReference type="InterPro" id="IPR051531">
    <property type="entry name" value="N-acetyltransferase"/>
</dbReference>
<dbReference type="EMBL" id="AUYC01000037">
    <property type="protein sequence ID" value="KZN61790.1"/>
    <property type="molecule type" value="Genomic_DNA"/>
</dbReference>
<dbReference type="PROSITE" id="PS51186">
    <property type="entry name" value="GNAT"/>
    <property type="match status" value="1"/>
</dbReference>
<dbReference type="PATRIC" id="fig|1365248.3.peg.3493"/>
<dbReference type="InterPro" id="IPR016181">
    <property type="entry name" value="Acyl_CoA_acyltransferase"/>
</dbReference>
<evidence type="ECO:0000259" key="4">
    <source>
        <dbReference type="PROSITE" id="PS51186"/>
    </source>
</evidence>
<proteinExistence type="inferred from homology"/>
<evidence type="ECO:0000256" key="2">
    <source>
        <dbReference type="ARBA" id="ARBA00023315"/>
    </source>
</evidence>